<evidence type="ECO:0000313" key="6">
    <source>
        <dbReference type="Proteomes" id="UP000178636"/>
    </source>
</evidence>
<dbReference type="GO" id="GO:0000160">
    <property type="term" value="P:phosphorelay signal transduction system"/>
    <property type="evidence" value="ECO:0007669"/>
    <property type="project" value="UniProtKB-KW"/>
</dbReference>
<dbReference type="Pfam" id="PF00072">
    <property type="entry name" value="Response_reg"/>
    <property type="match status" value="1"/>
</dbReference>
<dbReference type="PANTHER" id="PTHR44591:SF14">
    <property type="entry name" value="PROTEIN PILG"/>
    <property type="match status" value="1"/>
</dbReference>
<proteinExistence type="predicted"/>
<dbReference type="CDD" id="cd17574">
    <property type="entry name" value="REC_OmpR"/>
    <property type="match status" value="1"/>
</dbReference>
<sequence length="130" mass="14439">MEKDKKNSILVVEDDTALRKVLNDKLSDEGFEVYEAVDGEQGLKLATEKHPSIILLDIFMPIMDGVTMLSKLRSSGAWGKHVLVLVLTNSIDAQTIAKVSGLGATDFLIKSEWSLEALVERIRERVKAQK</sequence>
<dbReference type="Proteomes" id="UP000178636">
    <property type="component" value="Unassembled WGS sequence"/>
</dbReference>
<evidence type="ECO:0000259" key="4">
    <source>
        <dbReference type="PROSITE" id="PS50110"/>
    </source>
</evidence>
<evidence type="ECO:0000313" key="5">
    <source>
        <dbReference type="EMBL" id="OGZ10705.1"/>
    </source>
</evidence>
<name>A0A1G2DAQ2_9BACT</name>
<dbReference type="SUPFAM" id="SSF52172">
    <property type="entry name" value="CheY-like"/>
    <property type="match status" value="1"/>
</dbReference>
<evidence type="ECO:0000256" key="1">
    <source>
        <dbReference type="ARBA" id="ARBA00022553"/>
    </source>
</evidence>
<accession>A0A1G2DAQ2</accession>
<feature type="domain" description="Response regulatory" evidence="4">
    <location>
        <begin position="8"/>
        <end position="125"/>
    </location>
</feature>
<keyword evidence="1 3" id="KW-0597">Phosphoprotein</keyword>
<dbReference type="InterPro" id="IPR050595">
    <property type="entry name" value="Bact_response_regulator"/>
</dbReference>
<dbReference type="AlphaFoldDB" id="A0A1G2DAQ2"/>
<dbReference type="STRING" id="1798664.A3C93_01255"/>
<dbReference type="PANTHER" id="PTHR44591">
    <property type="entry name" value="STRESS RESPONSE REGULATOR PROTEIN 1"/>
    <property type="match status" value="1"/>
</dbReference>
<dbReference type="Gene3D" id="3.40.50.2300">
    <property type="match status" value="1"/>
</dbReference>
<evidence type="ECO:0000256" key="3">
    <source>
        <dbReference type="PROSITE-ProRule" id="PRU00169"/>
    </source>
</evidence>
<comment type="caution">
    <text evidence="5">The sequence shown here is derived from an EMBL/GenBank/DDBJ whole genome shotgun (WGS) entry which is preliminary data.</text>
</comment>
<gene>
    <name evidence="5" type="ORF">A3C93_01255</name>
</gene>
<organism evidence="5 6">
    <name type="scientific">Candidatus Lloydbacteria bacterium RIFCSPHIGHO2_02_FULL_54_17</name>
    <dbReference type="NCBI Taxonomy" id="1798664"/>
    <lineage>
        <taxon>Bacteria</taxon>
        <taxon>Candidatus Lloydiibacteriota</taxon>
    </lineage>
</organism>
<feature type="modified residue" description="4-aspartylphosphate" evidence="3">
    <location>
        <position position="57"/>
    </location>
</feature>
<keyword evidence="2" id="KW-0902">Two-component regulatory system</keyword>
<dbReference type="SMART" id="SM00448">
    <property type="entry name" value="REC"/>
    <property type="match status" value="1"/>
</dbReference>
<dbReference type="PROSITE" id="PS50110">
    <property type="entry name" value="RESPONSE_REGULATORY"/>
    <property type="match status" value="1"/>
</dbReference>
<dbReference type="InterPro" id="IPR001789">
    <property type="entry name" value="Sig_transdc_resp-reg_receiver"/>
</dbReference>
<dbReference type="EMBL" id="MHLO01000047">
    <property type="protein sequence ID" value="OGZ10705.1"/>
    <property type="molecule type" value="Genomic_DNA"/>
</dbReference>
<reference evidence="5 6" key="1">
    <citation type="journal article" date="2016" name="Nat. Commun.">
        <title>Thousands of microbial genomes shed light on interconnected biogeochemical processes in an aquifer system.</title>
        <authorList>
            <person name="Anantharaman K."/>
            <person name="Brown C.T."/>
            <person name="Hug L.A."/>
            <person name="Sharon I."/>
            <person name="Castelle C.J."/>
            <person name="Probst A.J."/>
            <person name="Thomas B.C."/>
            <person name="Singh A."/>
            <person name="Wilkins M.J."/>
            <person name="Karaoz U."/>
            <person name="Brodie E.L."/>
            <person name="Williams K.H."/>
            <person name="Hubbard S.S."/>
            <person name="Banfield J.F."/>
        </authorList>
    </citation>
    <scope>NUCLEOTIDE SEQUENCE [LARGE SCALE GENOMIC DNA]</scope>
</reference>
<evidence type="ECO:0000256" key="2">
    <source>
        <dbReference type="ARBA" id="ARBA00023012"/>
    </source>
</evidence>
<protein>
    <recommendedName>
        <fullName evidence="4">Response regulatory domain-containing protein</fullName>
    </recommendedName>
</protein>
<dbReference type="InterPro" id="IPR011006">
    <property type="entry name" value="CheY-like_superfamily"/>
</dbReference>